<dbReference type="InterPro" id="IPR015421">
    <property type="entry name" value="PyrdxlP-dep_Trfase_major"/>
</dbReference>
<organism evidence="8 9">
    <name type="scientific">Streptomyces scabiei (strain 87.22)</name>
    <dbReference type="NCBI Taxonomy" id="680198"/>
    <lineage>
        <taxon>Bacteria</taxon>
        <taxon>Bacillati</taxon>
        <taxon>Actinomycetota</taxon>
        <taxon>Actinomycetes</taxon>
        <taxon>Kitasatosporales</taxon>
        <taxon>Streptomycetaceae</taxon>
        <taxon>Streptomyces</taxon>
    </lineage>
</organism>
<keyword evidence="4 5" id="KW-0663">Pyridoxal phosphate</keyword>
<dbReference type="PANTHER" id="PTHR43797:SF2">
    <property type="entry name" value="HOMOCYSTEINE_CYSTEINE SYNTHASE"/>
    <property type="match status" value="1"/>
</dbReference>
<dbReference type="PROSITE" id="PS00868">
    <property type="entry name" value="CYS_MET_METAB_PP"/>
    <property type="match status" value="1"/>
</dbReference>
<dbReference type="eggNOG" id="COG2873">
    <property type="taxonomic scope" value="Bacteria"/>
</dbReference>
<dbReference type="InterPro" id="IPR000277">
    <property type="entry name" value="Cys/Met-Metab_PyrdxlP-dep_enz"/>
</dbReference>
<dbReference type="Gene3D" id="3.90.1150.10">
    <property type="entry name" value="Aspartate Aminotransferase, domain 1"/>
    <property type="match status" value="1"/>
</dbReference>
<evidence type="ECO:0000256" key="2">
    <source>
        <dbReference type="ARBA" id="ARBA00009077"/>
    </source>
</evidence>
<dbReference type="GO" id="GO:0005737">
    <property type="term" value="C:cytoplasm"/>
    <property type="evidence" value="ECO:0007669"/>
    <property type="project" value="TreeGrafter"/>
</dbReference>
<comment type="similarity">
    <text evidence="2 6">Belongs to the trans-sulfuration enzymes family.</text>
</comment>
<dbReference type="GO" id="GO:0003961">
    <property type="term" value="F:O-acetylhomoserine aminocarboxypropyltransferase activity"/>
    <property type="evidence" value="ECO:0007669"/>
    <property type="project" value="TreeGrafter"/>
</dbReference>
<dbReference type="KEGG" id="scb:SCAB_86771"/>
<evidence type="ECO:0000313" key="9">
    <source>
        <dbReference type="Proteomes" id="UP000001444"/>
    </source>
</evidence>
<dbReference type="Proteomes" id="UP000001444">
    <property type="component" value="Chromosome"/>
</dbReference>
<comment type="cofactor">
    <cofactor evidence="1 6">
        <name>pyridoxal 5'-phosphate</name>
        <dbReference type="ChEBI" id="CHEBI:597326"/>
    </cofactor>
</comment>
<evidence type="ECO:0000256" key="7">
    <source>
        <dbReference type="SAM" id="MobiDB-lite"/>
    </source>
</evidence>
<evidence type="ECO:0000256" key="3">
    <source>
        <dbReference type="ARBA" id="ARBA00022679"/>
    </source>
</evidence>
<dbReference type="AlphaFoldDB" id="C9Z397"/>
<evidence type="ECO:0000256" key="6">
    <source>
        <dbReference type="RuleBase" id="RU362118"/>
    </source>
</evidence>
<evidence type="ECO:0000256" key="4">
    <source>
        <dbReference type="ARBA" id="ARBA00022898"/>
    </source>
</evidence>
<evidence type="ECO:0000256" key="5">
    <source>
        <dbReference type="PIRSR" id="PIRSR001434-2"/>
    </source>
</evidence>
<dbReference type="Gene3D" id="3.40.640.10">
    <property type="entry name" value="Type I PLP-dependent aspartate aminotransferase-like (Major domain)"/>
    <property type="match status" value="1"/>
</dbReference>
<keyword evidence="3" id="KW-0808">Transferase</keyword>
<dbReference type="EMBL" id="FN554889">
    <property type="protein sequence ID" value="CBG75618.1"/>
    <property type="molecule type" value="Genomic_DNA"/>
</dbReference>
<feature type="modified residue" description="N6-(pyridoxal phosphate)lysine" evidence="5">
    <location>
        <position position="261"/>
    </location>
</feature>
<dbReference type="GO" id="GO:0019346">
    <property type="term" value="P:transsulfuration"/>
    <property type="evidence" value="ECO:0007669"/>
    <property type="project" value="InterPro"/>
</dbReference>
<dbReference type="GO" id="GO:0004124">
    <property type="term" value="F:cysteine synthase activity"/>
    <property type="evidence" value="ECO:0007669"/>
    <property type="project" value="TreeGrafter"/>
</dbReference>
<dbReference type="CDD" id="cd00614">
    <property type="entry name" value="CGS_like"/>
    <property type="match status" value="1"/>
</dbReference>
<dbReference type="PANTHER" id="PTHR43797">
    <property type="entry name" value="HOMOCYSTEINE/CYSTEINE SYNTHASE"/>
    <property type="match status" value="1"/>
</dbReference>
<dbReference type="NCBIfam" id="NF005872">
    <property type="entry name" value="PRK07812.1"/>
    <property type="match status" value="1"/>
</dbReference>
<sequence>MVPATSPRGGIRHPSPSLTHPAHPYVHPRRTMSQPVDSVTAGHTPEDGTAGPDTSAWSFETKQIHAGATPDPTTGARATPIYQTTSFVFRDTRHAADLFALAEPGNIYTRIHNPTQDVFEQRIAALEGGVAAVALASGQAAETLAVLTLASAGDHIVSSTSLYGGTYNLFRHTLPKFGIEVSFVDDPDDVEAWRAAVRPNTKALFAETLGNPRGNVLDVRAVADVAHEAGVPLIVDNTVPTPYLLRPLEHGADIVVHSATKFLGGHGTTIAGVVVDGGTFDFGAHAERFPDFSEPDPSYHGLRYWPALGPGAFAVKLRVQLLRDIGPALSPHSAFLLLQGVETLSLRIERHSANAQALAEWLEQRDEVAAVHYPGLESNRWYEAGRRYLPRGAGAILAFELRDGVEAGKRFVDAVELFSHLANIGDVRSLIIHPASTTHSQLDEAQLAATGTSPGLVRLSVGIENLADLKADLEAGFRAAKAAS</sequence>
<evidence type="ECO:0000313" key="8">
    <source>
        <dbReference type="EMBL" id="CBG75618.1"/>
    </source>
</evidence>
<dbReference type="InterPro" id="IPR015422">
    <property type="entry name" value="PyrdxlP-dep_Trfase_small"/>
</dbReference>
<protein>
    <submittedName>
        <fullName evidence="8">Putative Cys/Met metabolism enzyme</fullName>
    </submittedName>
</protein>
<dbReference type="Pfam" id="PF01053">
    <property type="entry name" value="Cys_Met_Meta_PP"/>
    <property type="match status" value="1"/>
</dbReference>
<gene>
    <name evidence="8" type="ordered locus">SCAB_86771</name>
</gene>
<dbReference type="GO" id="GO:0030170">
    <property type="term" value="F:pyridoxal phosphate binding"/>
    <property type="evidence" value="ECO:0007669"/>
    <property type="project" value="InterPro"/>
</dbReference>
<dbReference type="GO" id="GO:0071269">
    <property type="term" value="P:L-homocysteine biosynthetic process"/>
    <property type="evidence" value="ECO:0007669"/>
    <property type="project" value="TreeGrafter"/>
</dbReference>
<dbReference type="HOGENOM" id="CLU_018986_4_0_11"/>
<name>C9Z397_STRSW</name>
<accession>C9Z397</accession>
<dbReference type="GO" id="GO:0006535">
    <property type="term" value="P:cysteine biosynthetic process from serine"/>
    <property type="evidence" value="ECO:0007669"/>
    <property type="project" value="TreeGrafter"/>
</dbReference>
<dbReference type="STRING" id="680198.SCAB_86771"/>
<dbReference type="FunFam" id="3.40.640.10:FF:000035">
    <property type="entry name" value="O-succinylhomoserine sulfhydrylase"/>
    <property type="match status" value="1"/>
</dbReference>
<feature type="region of interest" description="Disordered" evidence="7">
    <location>
        <begin position="1"/>
        <end position="55"/>
    </location>
</feature>
<evidence type="ECO:0000256" key="1">
    <source>
        <dbReference type="ARBA" id="ARBA00001933"/>
    </source>
</evidence>
<proteinExistence type="inferred from homology"/>
<dbReference type="InterPro" id="IPR006235">
    <property type="entry name" value="OAc-hSer/O-AcSer_sulfhydrylase"/>
</dbReference>
<dbReference type="InterPro" id="IPR054542">
    <property type="entry name" value="Cys_met_metab_PP"/>
</dbReference>
<dbReference type="PIRSF" id="PIRSF001434">
    <property type="entry name" value="CGS"/>
    <property type="match status" value="1"/>
</dbReference>
<keyword evidence="9" id="KW-1185">Reference proteome</keyword>
<reference evidence="8 9" key="1">
    <citation type="journal article" date="2010" name="Mol. Plant Microbe Interact.">
        <title>Streptomyces scabies 87-22 contains a coronafacic acid-like biosynthetic cluster that contributes to plant-microbe interactions.</title>
        <authorList>
            <person name="Bignell D.R."/>
            <person name="Seipke R.F."/>
            <person name="Huguet-Tapia J.C."/>
            <person name="Chambers A.H."/>
            <person name="Parry R.J."/>
            <person name="Loria R."/>
        </authorList>
    </citation>
    <scope>NUCLEOTIDE SEQUENCE [LARGE SCALE GENOMIC DNA]</scope>
    <source>
        <strain evidence="8 9">87.22</strain>
    </source>
</reference>
<dbReference type="NCBIfam" id="TIGR01326">
    <property type="entry name" value="OAH_OAS_sulfhy"/>
    <property type="match status" value="1"/>
</dbReference>
<dbReference type="SUPFAM" id="SSF53383">
    <property type="entry name" value="PLP-dependent transferases"/>
    <property type="match status" value="1"/>
</dbReference>
<dbReference type="InterPro" id="IPR015424">
    <property type="entry name" value="PyrdxlP-dep_Trfase"/>
</dbReference>